<evidence type="ECO:0000256" key="1">
    <source>
        <dbReference type="ARBA" id="ARBA00000316"/>
    </source>
</evidence>
<dbReference type="NCBIfam" id="TIGR00492">
    <property type="entry name" value="alr"/>
    <property type="match status" value="1"/>
</dbReference>
<evidence type="ECO:0000256" key="5">
    <source>
        <dbReference type="HAMAP-Rule" id="MF_01201"/>
    </source>
</evidence>
<dbReference type="AlphaFoldDB" id="A0A2U3LP82"/>
<dbReference type="Proteomes" id="UP000238916">
    <property type="component" value="Unassembled WGS sequence"/>
</dbReference>
<evidence type="ECO:0000313" key="9">
    <source>
        <dbReference type="EMBL" id="SPF53747.1"/>
    </source>
</evidence>
<sequence length="381" mass="41947">MRQVWAEVNLQTLKENFIKLQAYTRSEMMPIVKADAYGHGVIPVVKTLQACGVKRFGVALLQEALEVKAEFPELTVMVIGATELDQLDALVKAEIIPAIFHLSQAQALSEAAVKQNKTVRLHIKVDTGMNRIGFKEQDLAEIIKISALPNLFIEGIFTHFATADIRDLSFAREQLNRFQDCYDNLKTAGLTIPIRHAANSAAIIQFPESHFELVRPGISLYGLTPSVQIGGNVGLEPVMSWKAKVSHVQSIKTGETVSYGRTFQAAYPSRIATIPVGYADGLRRALSNQGEMIVQGTRSMMVGRVCMDQTMLEVTKIQGVQVGDVVTILGKDGHDQITATEMAEWLGTISYEVVCGISKRVPRVYLNDTEETTVPESSTQL</sequence>
<keyword evidence="3 5" id="KW-0663">Pyridoxal phosphate</keyword>
<dbReference type="GO" id="GO:0030170">
    <property type="term" value="F:pyridoxal phosphate binding"/>
    <property type="evidence" value="ECO:0007669"/>
    <property type="project" value="UniProtKB-UniRule"/>
</dbReference>
<feature type="active site" description="Proton acceptor; specific for D-alanine" evidence="5">
    <location>
        <position position="33"/>
    </location>
</feature>
<dbReference type="InterPro" id="IPR011079">
    <property type="entry name" value="Ala_racemase_C"/>
</dbReference>
<dbReference type="Gene3D" id="3.20.20.10">
    <property type="entry name" value="Alanine racemase"/>
    <property type="match status" value="1"/>
</dbReference>
<dbReference type="InterPro" id="IPR001608">
    <property type="entry name" value="Ala_racemase_N"/>
</dbReference>
<evidence type="ECO:0000256" key="2">
    <source>
        <dbReference type="ARBA" id="ARBA00001933"/>
    </source>
</evidence>
<dbReference type="EC" id="5.1.1.1" evidence="5"/>
<gene>
    <name evidence="9" type="primary">alr</name>
    <name evidence="9" type="ORF">SBF1_700019</name>
</gene>
<feature type="binding site" evidence="5 7">
    <location>
        <position position="307"/>
    </location>
    <ligand>
        <name>substrate</name>
    </ligand>
</feature>
<dbReference type="SUPFAM" id="SSF51419">
    <property type="entry name" value="PLP-binding barrel"/>
    <property type="match status" value="1"/>
</dbReference>
<accession>A0A2U3LP82</accession>
<comment type="function">
    <text evidence="5">Catalyzes the interconversion of L-alanine and D-alanine. May also act on other amino acids.</text>
</comment>
<dbReference type="InterPro" id="IPR029066">
    <property type="entry name" value="PLP-binding_barrel"/>
</dbReference>
<dbReference type="GO" id="GO:0030632">
    <property type="term" value="P:D-alanine biosynthetic process"/>
    <property type="evidence" value="ECO:0007669"/>
    <property type="project" value="UniProtKB-UniRule"/>
</dbReference>
<dbReference type="GO" id="GO:0005829">
    <property type="term" value="C:cytosol"/>
    <property type="evidence" value="ECO:0007669"/>
    <property type="project" value="TreeGrafter"/>
</dbReference>
<feature type="domain" description="Alanine racemase C-terminal" evidence="8">
    <location>
        <begin position="238"/>
        <end position="366"/>
    </location>
</feature>
<proteinExistence type="inferred from homology"/>
<name>A0A2U3LP82_9FIRM</name>
<comment type="cofactor">
    <cofactor evidence="2 5 6">
        <name>pyridoxal 5'-phosphate</name>
        <dbReference type="ChEBI" id="CHEBI:597326"/>
    </cofactor>
</comment>
<evidence type="ECO:0000259" key="8">
    <source>
        <dbReference type="SMART" id="SM01005"/>
    </source>
</evidence>
<dbReference type="EMBL" id="OMOF01000668">
    <property type="protein sequence ID" value="SPF53747.1"/>
    <property type="molecule type" value="Genomic_DNA"/>
</dbReference>
<keyword evidence="4 5" id="KW-0413">Isomerase</keyword>
<comment type="similarity">
    <text evidence="5">Belongs to the alanine racemase family.</text>
</comment>
<evidence type="ECO:0000256" key="4">
    <source>
        <dbReference type="ARBA" id="ARBA00023235"/>
    </source>
</evidence>
<dbReference type="Pfam" id="PF01168">
    <property type="entry name" value="Ala_racemase_N"/>
    <property type="match status" value="1"/>
</dbReference>
<protein>
    <recommendedName>
        <fullName evidence="5">Alanine racemase</fullName>
        <ecNumber evidence="5">5.1.1.1</ecNumber>
    </recommendedName>
</protein>
<dbReference type="Pfam" id="PF00842">
    <property type="entry name" value="Ala_racemase_C"/>
    <property type="match status" value="1"/>
</dbReference>
<evidence type="ECO:0000256" key="3">
    <source>
        <dbReference type="ARBA" id="ARBA00022898"/>
    </source>
</evidence>
<comment type="pathway">
    <text evidence="5">Amino-acid biosynthesis; D-alanine biosynthesis; D-alanine from L-alanine: step 1/1.</text>
</comment>
<dbReference type="SMART" id="SM01005">
    <property type="entry name" value="Ala_racemase_C"/>
    <property type="match status" value="1"/>
</dbReference>
<comment type="catalytic activity">
    <reaction evidence="1 5">
        <text>L-alanine = D-alanine</text>
        <dbReference type="Rhea" id="RHEA:20249"/>
        <dbReference type="ChEBI" id="CHEBI:57416"/>
        <dbReference type="ChEBI" id="CHEBI:57972"/>
        <dbReference type="EC" id="5.1.1.1"/>
    </reaction>
</comment>
<dbReference type="GO" id="GO:0008784">
    <property type="term" value="F:alanine racemase activity"/>
    <property type="evidence" value="ECO:0007669"/>
    <property type="project" value="UniProtKB-UniRule"/>
</dbReference>
<dbReference type="InterPro" id="IPR009006">
    <property type="entry name" value="Ala_racemase/Decarboxylase_C"/>
</dbReference>
<feature type="active site" description="Proton acceptor; specific for L-alanine" evidence="5">
    <location>
        <position position="259"/>
    </location>
</feature>
<dbReference type="UniPathway" id="UPA00042">
    <property type="reaction ID" value="UER00497"/>
</dbReference>
<dbReference type="SUPFAM" id="SSF50621">
    <property type="entry name" value="Alanine racemase C-terminal domain-like"/>
    <property type="match status" value="1"/>
</dbReference>
<organism evidence="9 10">
    <name type="scientific">Candidatus Desulfosporosinus infrequens</name>
    <dbReference type="NCBI Taxonomy" id="2043169"/>
    <lineage>
        <taxon>Bacteria</taxon>
        <taxon>Bacillati</taxon>
        <taxon>Bacillota</taxon>
        <taxon>Clostridia</taxon>
        <taxon>Eubacteriales</taxon>
        <taxon>Desulfitobacteriaceae</taxon>
        <taxon>Desulfosporosinus</taxon>
    </lineage>
</organism>
<evidence type="ECO:0000313" key="10">
    <source>
        <dbReference type="Proteomes" id="UP000238916"/>
    </source>
</evidence>
<dbReference type="FunFam" id="3.20.20.10:FF:000002">
    <property type="entry name" value="Alanine racemase"/>
    <property type="match status" value="1"/>
</dbReference>
<evidence type="ECO:0000256" key="6">
    <source>
        <dbReference type="PIRSR" id="PIRSR600821-50"/>
    </source>
</evidence>
<dbReference type="PANTHER" id="PTHR30511:SF0">
    <property type="entry name" value="ALANINE RACEMASE, CATABOLIC-RELATED"/>
    <property type="match status" value="1"/>
</dbReference>
<feature type="modified residue" description="N6-(pyridoxal phosphate)lysine" evidence="5 6">
    <location>
        <position position="33"/>
    </location>
</feature>
<dbReference type="FunFam" id="2.40.37.10:FF:000006">
    <property type="entry name" value="Alanine racemase"/>
    <property type="match status" value="1"/>
</dbReference>
<evidence type="ECO:0000256" key="7">
    <source>
        <dbReference type="PIRSR" id="PIRSR600821-52"/>
    </source>
</evidence>
<dbReference type="CDD" id="cd00430">
    <property type="entry name" value="PLPDE_III_AR"/>
    <property type="match status" value="1"/>
</dbReference>
<dbReference type="PRINTS" id="PR00992">
    <property type="entry name" value="ALARACEMASE"/>
</dbReference>
<dbReference type="PANTHER" id="PTHR30511">
    <property type="entry name" value="ALANINE RACEMASE"/>
    <property type="match status" value="1"/>
</dbReference>
<feature type="binding site" evidence="5 7">
    <location>
        <position position="131"/>
    </location>
    <ligand>
        <name>substrate</name>
    </ligand>
</feature>
<dbReference type="InterPro" id="IPR000821">
    <property type="entry name" value="Ala_racemase"/>
</dbReference>
<reference evidence="10" key="1">
    <citation type="submission" date="2018-02" db="EMBL/GenBank/DDBJ databases">
        <authorList>
            <person name="Hausmann B."/>
        </authorList>
    </citation>
    <scope>NUCLEOTIDE SEQUENCE [LARGE SCALE GENOMIC DNA]</scope>
    <source>
        <strain evidence="10">Peat soil MAG SbF1</strain>
    </source>
</reference>
<dbReference type="HAMAP" id="MF_01201">
    <property type="entry name" value="Ala_racemase"/>
    <property type="match status" value="1"/>
</dbReference>
<dbReference type="Gene3D" id="2.40.37.10">
    <property type="entry name" value="Lyase, Ornithine Decarboxylase, Chain A, domain 1"/>
    <property type="match status" value="1"/>
</dbReference>